<dbReference type="PANTHER" id="PTHR34105:SF1">
    <property type="entry name" value="PROLINE-, GLUTAMIC ACID- AND LEUCINE-RICH PROTEIN 1"/>
    <property type="match status" value="1"/>
</dbReference>
<evidence type="ECO:0000313" key="8">
    <source>
        <dbReference type="Proteomes" id="UP000286045"/>
    </source>
</evidence>
<evidence type="ECO:0000313" key="7">
    <source>
        <dbReference type="EMBL" id="RWA14249.1"/>
    </source>
</evidence>
<feature type="region of interest" description="Disordered" evidence="5">
    <location>
        <begin position="589"/>
        <end position="646"/>
    </location>
</feature>
<evidence type="ECO:0000256" key="4">
    <source>
        <dbReference type="ARBA" id="ARBA00023242"/>
    </source>
</evidence>
<name>A0A439DIL7_9PEZI</name>
<dbReference type="Proteomes" id="UP000286045">
    <property type="component" value="Unassembled WGS sequence"/>
</dbReference>
<dbReference type="Pfam" id="PF08167">
    <property type="entry name" value="RIX1"/>
    <property type="match status" value="1"/>
</dbReference>
<dbReference type="GO" id="GO:0005634">
    <property type="term" value="C:nucleus"/>
    <property type="evidence" value="ECO:0007669"/>
    <property type="project" value="UniProtKB-SubCell"/>
</dbReference>
<comment type="caution">
    <text evidence="7">The sequence shown here is derived from an EMBL/GenBank/DDBJ whole genome shotgun (WGS) entry which is preliminary data.</text>
</comment>
<gene>
    <name evidence="7" type="ORF">EKO27_g877</name>
</gene>
<dbReference type="GO" id="GO:0006364">
    <property type="term" value="P:rRNA processing"/>
    <property type="evidence" value="ECO:0007669"/>
    <property type="project" value="TreeGrafter"/>
</dbReference>
<feature type="domain" description="Pre-rRNA-processing protein RIX1 N-terminal" evidence="6">
    <location>
        <begin position="1"/>
        <end position="79"/>
    </location>
</feature>
<dbReference type="STRING" id="363999.A0A439DIL7"/>
<keyword evidence="8" id="KW-1185">Reference proteome</keyword>
<organism evidence="7 8">
    <name type="scientific">Xylaria grammica</name>
    <dbReference type="NCBI Taxonomy" id="363999"/>
    <lineage>
        <taxon>Eukaryota</taxon>
        <taxon>Fungi</taxon>
        <taxon>Dikarya</taxon>
        <taxon>Ascomycota</taxon>
        <taxon>Pezizomycotina</taxon>
        <taxon>Sordariomycetes</taxon>
        <taxon>Xylariomycetidae</taxon>
        <taxon>Xylariales</taxon>
        <taxon>Xylariaceae</taxon>
        <taxon>Xylaria</taxon>
    </lineage>
</organism>
<accession>A0A439DIL7</accession>
<comment type="subcellular location">
    <subcellularLocation>
        <location evidence="1">Nucleus</location>
    </subcellularLocation>
</comment>
<feature type="compositionally biased region" description="Acidic residues" evidence="5">
    <location>
        <begin position="636"/>
        <end position="646"/>
    </location>
</feature>
<keyword evidence="4" id="KW-0539">Nucleus</keyword>
<feature type="compositionally biased region" description="Polar residues" evidence="5">
    <location>
        <begin position="595"/>
        <end position="616"/>
    </location>
</feature>
<evidence type="ECO:0000256" key="5">
    <source>
        <dbReference type="SAM" id="MobiDB-lite"/>
    </source>
</evidence>
<dbReference type="AlphaFoldDB" id="A0A439DIL7"/>
<proteinExistence type="inferred from homology"/>
<evidence type="ECO:0000256" key="3">
    <source>
        <dbReference type="ARBA" id="ARBA00021502"/>
    </source>
</evidence>
<evidence type="ECO:0000256" key="1">
    <source>
        <dbReference type="ARBA" id="ARBA00004123"/>
    </source>
</evidence>
<evidence type="ECO:0000256" key="2">
    <source>
        <dbReference type="ARBA" id="ARBA00010511"/>
    </source>
</evidence>
<evidence type="ECO:0000259" key="6">
    <source>
        <dbReference type="Pfam" id="PF08167"/>
    </source>
</evidence>
<dbReference type="PANTHER" id="PTHR34105">
    <property type="entry name" value="PROLINE-, GLUTAMIC ACID- AND LEUCINE-RICH PROTEIN 1"/>
    <property type="match status" value="1"/>
</dbReference>
<sequence length="646" mass="70766">MHDHPTLVREIVTPSLSGFANACLQVLKPPASSKVGKAPYSLVETIFEALSTLIPLHPTTIRQFSGKFKAEIRPFLAPTIADNILVPITLQGSSRRLAIRLHMTAAKGGDSTEWIKHVEELVKTLHSTGDQVFRAVKETWESTIGHKPQPVNINAEPQGGSENLDQLPLWVGMQAGGERMIGLLDFIIEYLHCRTRVAVTLPITAIVDVTSRISSIRPPSSSKQKLDLGMNHAIGREERDELWAVFPDIQVAAMRVHLALIRRLEKNYTPLVQQTLDHTLRILQSTYRLPHARTTAFMLVKEMLHLCGPTLPKFTVESLGLLMQCCCRDLLGAAGYLPRATLQSSSLPQNGQKPQTGSQNADAFIPGKSQHKMLSVSLGIEHLSAAEAFLTTLFGHLPQQHIPSPLRSQMLKAAILSRNRNAQVASILHPARDESGRPTQTILPYLTQQFPHDETVEILRFNFRPTAAGQPNDFMETDDAMAMEGDQETGGRTEAGGLSFGQDLDTSFSGTFAAPAPTTRFKASSPVPTRNVEAAQTPFLVRPSEAKVQLESEIAVEPSATLSPLKRKNEDASAEISLSKRVEIDITRAPGPARFNTTTPANKTATVATISEQTRGPQDGENETSDDESVHLNMDLDSDDEDEGDE</sequence>
<dbReference type="InterPro" id="IPR012583">
    <property type="entry name" value="RIX1_N"/>
</dbReference>
<dbReference type="EMBL" id="RYZI01000011">
    <property type="protein sequence ID" value="RWA14249.1"/>
    <property type="molecule type" value="Genomic_DNA"/>
</dbReference>
<protein>
    <recommendedName>
        <fullName evidence="3">Pre-rRNA-processing protein RIX1</fullName>
    </recommendedName>
</protein>
<comment type="similarity">
    <text evidence="2">Belongs to the RIX1/PELP1 family.</text>
</comment>
<reference evidence="7 8" key="1">
    <citation type="submission" date="2018-12" db="EMBL/GenBank/DDBJ databases">
        <title>Draft genome sequence of Xylaria grammica IHI A82.</title>
        <authorList>
            <person name="Buettner E."/>
            <person name="Kellner H."/>
        </authorList>
    </citation>
    <scope>NUCLEOTIDE SEQUENCE [LARGE SCALE GENOMIC DNA]</scope>
    <source>
        <strain evidence="7 8">IHI A82</strain>
    </source>
</reference>